<dbReference type="Gene3D" id="3.40.33.10">
    <property type="entry name" value="CAP"/>
    <property type="match status" value="1"/>
</dbReference>
<comment type="caution">
    <text evidence="2">The sequence shown here is derived from an EMBL/GenBank/DDBJ whole genome shotgun (WGS) entry which is preliminary data.</text>
</comment>
<accession>A0A016WVG7</accession>
<dbReference type="InterPro" id="IPR035940">
    <property type="entry name" value="CAP_sf"/>
</dbReference>
<dbReference type="SUPFAM" id="SSF55797">
    <property type="entry name" value="PR-1-like"/>
    <property type="match status" value="1"/>
</dbReference>
<name>A0A016WVG7_9BILA</name>
<dbReference type="Proteomes" id="UP000024635">
    <property type="component" value="Unassembled WGS sequence"/>
</dbReference>
<reference evidence="3" key="1">
    <citation type="journal article" date="2015" name="Nat. Genet.">
        <title>The genome and transcriptome of the zoonotic hookworm Ancylostoma ceylanicum identify infection-specific gene families.</title>
        <authorList>
            <person name="Schwarz E.M."/>
            <person name="Hu Y."/>
            <person name="Antoshechkin I."/>
            <person name="Miller M.M."/>
            <person name="Sternberg P.W."/>
            <person name="Aroian R.V."/>
        </authorList>
    </citation>
    <scope>NUCLEOTIDE SEQUENCE</scope>
    <source>
        <strain evidence="3">HY135</strain>
    </source>
</reference>
<evidence type="ECO:0000259" key="1">
    <source>
        <dbReference type="Pfam" id="PF00188"/>
    </source>
</evidence>
<sequence length="113" mass="12862">MKCLILIEKISSALRRARCGTRYPTKCGLIPERSCGQVEQSQDKERDALDVWLSEINYTSIDLHEDPKAYVKCRSKNNLINYCNLVRYDASRIGCAKKVCDGKTSILCLTNKE</sequence>
<proteinExistence type="predicted"/>
<dbReference type="AlphaFoldDB" id="A0A016WVG7"/>
<keyword evidence="3" id="KW-1185">Reference proteome</keyword>
<feature type="domain" description="SCP" evidence="1">
    <location>
        <begin position="36"/>
        <end position="108"/>
    </location>
</feature>
<evidence type="ECO:0000313" key="2">
    <source>
        <dbReference type="EMBL" id="EYC43556.1"/>
    </source>
</evidence>
<evidence type="ECO:0000313" key="3">
    <source>
        <dbReference type="Proteomes" id="UP000024635"/>
    </source>
</evidence>
<dbReference type="InterPro" id="IPR014044">
    <property type="entry name" value="CAP_dom"/>
</dbReference>
<dbReference type="Pfam" id="PF00188">
    <property type="entry name" value="CAP"/>
    <property type="match status" value="1"/>
</dbReference>
<gene>
    <name evidence="2" type="primary">Acey_s0489.g2361</name>
    <name evidence="2" type="ORF">Y032_0489g2361</name>
</gene>
<dbReference type="EMBL" id="JARK01000089">
    <property type="protein sequence ID" value="EYC43556.1"/>
    <property type="molecule type" value="Genomic_DNA"/>
</dbReference>
<protein>
    <recommendedName>
        <fullName evidence="1">SCP domain-containing protein</fullName>
    </recommendedName>
</protein>
<organism evidence="2 3">
    <name type="scientific">Ancylostoma ceylanicum</name>
    <dbReference type="NCBI Taxonomy" id="53326"/>
    <lineage>
        <taxon>Eukaryota</taxon>
        <taxon>Metazoa</taxon>
        <taxon>Ecdysozoa</taxon>
        <taxon>Nematoda</taxon>
        <taxon>Chromadorea</taxon>
        <taxon>Rhabditida</taxon>
        <taxon>Rhabditina</taxon>
        <taxon>Rhabditomorpha</taxon>
        <taxon>Strongyloidea</taxon>
        <taxon>Ancylostomatidae</taxon>
        <taxon>Ancylostomatinae</taxon>
        <taxon>Ancylostoma</taxon>
    </lineage>
</organism>